<name>A0A8H6MKP8_9PEZI</name>
<organism evidence="2 3">
    <name type="scientific">Colletotrichum musicola</name>
    <dbReference type="NCBI Taxonomy" id="2175873"/>
    <lineage>
        <taxon>Eukaryota</taxon>
        <taxon>Fungi</taxon>
        <taxon>Dikarya</taxon>
        <taxon>Ascomycota</taxon>
        <taxon>Pezizomycotina</taxon>
        <taxon>Sordariomycetes</taxon>
        <taxon>Hypocreomycetidae</taxon>
        <taxon>Glomerellales</taxon>
        <taxon>Glomerellaceae</taxon>
        <taxon>Colletotrichum</taxon>
        <taxon>Colletotrichum orchidearum species complex</taxon>
    </lineage>
</organism>
<evidence type="ECO:0000313" key="3">
    <source>
        <dbReference type="Proteomes" id="UP000639643"/>
    </source>
</evidence>
<accession>A0A8H6MKP8</accession>
<protein>
    <submittedName>
        <fullName evidence="2">Uncharacterized protein</fullName>
    </submittedName>
</protein>
<dbReference type="EMBL" id="WIGM01001570">
    <property type="protein sequence ID" value="KAF6793816.1"/>
    <property type="molecule type" value="Genomic_DNA"/>
</dbReference>
<gene>
    <name evidence="2" type="ORF">CMUS01_16054</name>
</gene>
<feature type="compositionally biased region" description="Pro residues" evidence="1">
    <location>
        <begin position="24"/>
        <end position="52"/>
    </location>
</feature>
<proteinExistence type="predicted"/>
<dbReference type="Proteomes" id="UP000639643">
    <property type="component" value="Unassembled WGS sequence"/>
</dbReference>
<feature type="compositionally biased region" description="Pro residues" evidence="1">
    <location>
        <begin position="114"/>
        <end position="126"/>
    </location>
</feature>
<evidence type="ECO:0000313" key="2">
    <source>
        <dbReference type="EMBL" id="KAF6793816.1"/>
    </source>
</evidence>
<feature type="region of interest" description="Disordered" evidence="1">
    <location>
        <begin position="24"/>
        <end position="153"/>
    </location>
</feature>
<dbReference type="OrthoDB" id="4843554at2759"/>
<keyword evidence="3" id="KW-1185">Reference proteome</keyword>
<comment type="caution">
    <text evidence="2">The sequence shown here is derived from an EMBL/GenBank/DDBJ whole genome shotgun (WGS) entry which is preliminary data.</text>
</comment>
<feature type="compositionally biased region" description="Low complexity" evidence="1">
    <location>
        <begin position="97"/>
        <end position="113"/>
    </location>
</feature>
<dbReference type="AlphaFoldDB" id="A0A8H6MKP8"/>
<feature type="compositionally biased region" description="Low complexity" evidence="1">
    <location>
        <begin position="127"/>
        <end position="136"/>
    </location>
</feature>
<feature type="compositionally biased region" description="Pro residues" evidence="1">
    <location>
        <begin position="61"/>
        <end position="96"/>
    </location>
</feature>
<sequence>MPPLFAPIFAQPTSTITLTLAAPSVPPLPQLLPPLVVPVPAPMFPGLQPPPQQSSQSTSSPQPPSQPTPRPPPQQPPAQQQPPPRPPIQQQPPPALQPQVPRPSSSSSSSTPQIQPPPAAATPPPQASSSAPAAMPNVGGGSPEKQPDKQGEDKENAEKSCICGNKSFDVQLLAGMCQSCIRQSGNRANDMDFIMSQCSFSESRYTRDKDDLVYNIRVVAQKPMLSHSANAMGDAGRPPAGCAAAVAVAVSFVAGVALLL</sequence>
<evidence type="ECO:0000256" key="1">
    <source>
        <dbReference type="SAM" id="MobiDB-lite"/>
    </source>
</evidence>
<reference evidence="2" key="1">
    <citation type="journal article" date="2020" name="Phytopathology">
        <title>Genome Sequence Resources of Colletotrichum truncatum, C. plurivorum, C. musicola, and C. sojae: Four Species Pathogenic to Soybean (Glycine max).</title>
        <authorList>
            <person name="Rogerio F."/>
            <person name="Boufleur T.R."/>
            <person name="Ciampi-Guillardi M."/>
            <person name="Sukno S.A."/>
            <person name="Thon M.R."/>
            <person name="Massola Junior N.S."/>
            <person name="Baroncelli R."/>
        </authorList>
    </citation>
    <scope>NUCLEOTIDE SEQUENCE</scope>
    <source>
        <strain evidence="2">LFN0074</strain>
    </source>
</reference>